<organism evidence="1 2">
    <name type="scientific">Quercus suber</name>
    <name type="common">Cork oak</name>
    <dbReference type="NCBI Taxonomy" id="58331"/>
    <lineage>
        <taxon>Eukaryota</taxon>
        <taxon>Viridiplantae</taxon>
        <taxon>Streptophyta</taxon>
        <taxon>Embryophyta</taxon>
        <taxon>Tracheophyta</taxon>
        <taxon>Spermatophyta</taxon>
        <taxon>Magnoliopsida</taxon>
        <taxon>eudicotyledons</taxon>
        <taxon>Gunneridae</taxon>
        <taxon>Pentapetalae</taxon>
        <taxon>rosids</taxon>
        <taxon>fabids</taxon>
        <taxon>Fagales</taxon>
        <taxon>Fagaceae</taxon>
        <taxon>Quercus</taxon>
    </lineage>
</organism>
<gene>
    <name evidence="1" type="ORF">CFP56_027209</name>
</gene>
<keyword evidence="2" id="KW-1185">Reference proteome</keyword>
<name>A0AAW0JX67_QUESU</name>
<evidence type="ECO:0000313" key="1">
    <source>
        <dbReference type="EMBL" id="KAK7831619.1"/>
    </source>
</evidence>
<reference evidence="1 2" key="1">
    <citation type="journal article" date="2018" name="Sci. Data">
        <title>The draft genome sequence of cork oak.</title>
        <authorList>
            <person name="Ramos A.M."/>
            <person name="Usie A."/>
            <person name="Barbosa P."/>
            <person name="Barros P.M."/>
            <person name="Capote T."/>
            <person name="Chaves I."/>
            <person name="Simoes F."/>
            <person name="Abreu I."/>
            <person name="Carrasquinho I."/>
            <person name="Faro C."/>
            <person name="Guimaraes J.B."/>
            <person name="Mendonca D."/>
            <person name="Nobrega F."/>
            <person name="Rodrigues L."/>
            <person name="Saibo N.J.M."/>
            <person name="Varela M.C."/>
            <person name="Egas C."/>
            <person name="Matos J."/>
            <person name="Miguel C.M."/>
            <person name="Oliveira M.M."/>
            <person name="Ricardo C.P."/>
            <person name="Goncalves S."/>
        </authorList>
    </citation>
    <scope>NUCLEOTIDE SEQUENCE [LARGE SCALE GENOMIC DNA]</scope>
    <source>
        <strain evidence="2">cv. HL8</strain>
    </source>
</reference>
<dbReference type="AlphaFoldDB" id="A0AAW0JX67"/>
<proteinExistence type="predicted"/>
<sequence>MYRNFVESMAGYSLVCYLLQWRSYGDLSAKAPKLDKTITFAHCHLAYLHDQGLGCITNGQG</sequence>
<comment type="caution">
    <text evidence="1">The sequence shown here is derived from an EMBL/GenBank/DDBJ whole genome shotgun (WGS) entry which is preliminary data.</text>
</comment>
<accession>A0AAW0JX67</accession>
<protein>
    <submittedName>
        <fullName evidence="1">Uncharacterized protein</fullName>
    </submittedName>
</protein>
<evidence type="ECO:0000313" key="2">
    <source>
        <dbReference type="Proteomes" id="UP000237347"/>
    </source>
</evidence>
<dbReference type="Proteomes" id="UP000237347">
    <property type="component" value="Unassembled WGS sequence"/>
</dbReference>
<dbReference type="EMBL" id="PKMF04000441">
    <property type="protein sequence ID" value="KAK7831619.1"/>
    <property type="molecule type" value="Genomic_DNA"/>
</dbReference>